<dbReference type="GO" id="GO:0016787">
    <property type="term" value="F:hydrolase activity"/>
    <property type="evidence" value="ECO:0007669"/>
    <property type="project" value="UniProtKB-KW"/>
</dbReference>
<keyword evidence="3" id="KW-0732">Signal</keyword>
<evidence type="ECO:0000256" key="1">
    <source>
        <dbReference type="ARBA" id="ARBA00022722"/>
    </source>
</evidence>
<evidence type="ECO:0000313" key="4">
    <source>
        <dbReference type="EMBL" id="CAH0056232.1"/>
    </source>
</evidence>
<sequence length="156" mass="17710">MLINTMALYALLSIYIALASSVSHHKGKASTLSSLQKYICRAGDYNNGTLYGTVSQDRAIGYIREAKTKKGRSGYPKKFNNNGNIMKFPKGCSRDIWELPLLPNGKPYHFTNKKSYSNPEYIRVYYTKNLKFCGIGAKRVRSTTIRNNFPHNCQLQ</sequence>
<dbReference type="GO" id="GO:0003723">
    <property type="term" value="F:RNA binding"/>
    <property type="evidence" value="ECO:0007669"/>
    <property type="project" value="InterPro"/>
</dbReference>
<dbReference type="AlphaFoldDB" id="A0A9N9ZIQ8"/>
<dbReference type="Proteomes" id="UP000775872">
    <property type="component" value="Unassembled WGS sequence"/>
</dbReference>
<gene>
    <name evidence="4" type="ORF">CSOL1703_00006169</name>
</gene>
<protein>
    <submittedName>
        <fullName evidence="4">Uncharacterized protein</fullName>
    </submittedName>
</protein>
<name>A0A9N9ZIQ8_9HYPO</name>
<keyword evidence="5" id="KW-1185">Reference proteome</keyword>
<evidence type="ECO:0000313" key="5">
    <source>
        <dbReference type="Proteomes" id="UP000775872"/>
    </source>
</evidence>
<reference evidence="4 5" key="2">
    <citation type="submission" date="2021-10" db="EMBL/GenBank/DDBJ databases">
        <authorList>
            <person name="Piombo E."/>
        </authorList>
    </citation>
    <scope>NUCLEOTIDE SEQUENCE [LARGE SCALE GENOMIC DNA]</scope>
</reference>
<organism evidence="4 5">
    <name type="scientific">Clonostachys solani</name>
    <dbReference type="NCBI Taxonomy" id="160281"/>
    <lineage>
        <taxon>Eukaryota</taxon>
        <taxon>Fungi</taxon>
        <taxon>Dikarya</taxon>
        <taxon>Ascomycota</taxon>
        <taxon>Pezizomycotina</taxon>
        <taxon>Sordariomycetes</taxon>
        <taxon>Hypocreomycetidae</taxon>
        <taxon>Hypocreales</taxon>
        <taxon>Bionectriaceae</taxon>
        <taxon>Clonostachys</taxon>
    </lineage>
</organism>
<proteinExistence type="predicted"/>
<dbReference type="GO" id="GO:0004540">
    <property type="term" value="F:RNA nuclease activity"/>
    <property type="evidence" value="ECO:0007669"/>
    <property type="project" value="InterPro"/>
</dbReference>
<evidence type="ECO:0000256" key="2">
    <source>
        <dbReference type="ARBA" id="ARBA00022801"/>
    </source>
</evidence>
<keyword evidence="2" id="KW-0378">Hydrolase</keyword>
<dbReference type="OrthoDB" id="4224768at2759"/>
<dbReference type="SUPFAM" id="SSF53933">
    <property type="entry name" value="Microbial ribonucleases"/>
    <property type="match status" value="1"/>
</dbReference>
<keyword evidence="1" id="KW-0540">Nuclease</keyword>
<dbReference type="EMBL" id="CABFOC020000063">
    <property type="protein sequence ID" value="CAH0056232.1"/>
    <property type="molecule type" value="Genomic_DNA"/>
</dbReference>
<dbReference type="InterPro" id="IPR016191">
    <property type="entry name" value="Ribonuclease/ribotoxin"/>
</dbReference>
<dbReference type="Gene3D" id="3.10.450.30">
    <property type="entry name" value="Microbial ribonucleases"/>
    <property type="match status" value="1"/>
</dbReference>
<accession>A0A9N9ZIQ8</accession>
<reference evidence="5" key="1">
    <citation type="submission" date="2019-06" db="EMBL/GenBank/DDBJ databases">
        <authorList>
            <person name="Broberg M."/>
        </authorList>
    </citation>
    <scope>NUCLEOTIDE SEQUENCE [LARGE SCALE GENOMIC DNA]</scope>
</reference>
<comment type="caution">
    <text evidence="4">The sequence shown here is derived from an EMBL/GenBank/DDBJ whole genome shotgun (WGS) entry which is preliminary data.</text>
</comment>
<evidence type="ECO:0000256" key="3">
    <source>
        <dbReference type="SAM" id="SignalP"/>
    </source>
</evidence>
<feature type="chain" id="PRO_5040337627" evidence="3">
    <location>
        <begin position="22"/>
        <end position="156"/>
    </location>
</feature>
<feature type="signal peptide" evidence="3">
    <location>
        <begin position="1"/>
        <end position="21"/>
    </location>
</feature>